<accession>I0V5F8</accession>
<sequence>MVWALADTDRGGPPSWLGPRQGRVSRKTLEVS</sequence>
<evidence type="ECO:0000313" key="2">
    <source>
        <dbReference type="EMBL" id="EID55361.1"/>
    </source>
</evidence>
<reference evidence="2 3" key="1">
    <citation type="submission" date="2012-01" db="EMBL/GenBank/DDBJ databases">
        <title>Improved High-Quality Draft sequence of Saccharomonospora xinjiangensis XJ-54.</title>
        <authorList>
            <consortium name="US DOE Joint Genome Institute"/>
            <person name="Lucas S."/>
            <person name="Han J."/>
            <person name="Lapidus A."/>
            <person name="Cheng J.-F."/>
            <person name="Goodwin L."/>
            <person name="Pitluck S."/>
            <person name="Peters L."/>
            <person name="Mikhailova N."/>
            <person name="Teshima H."/>
            <person name="Detter J.C."/>
            <person name="Han C."/>
            <person name="Tapia R."/>
            <person name="Land M."/>
            <person name="Hauser L."/>
            <person name="Kyrpides N."/>
            <person name="Ivanova N."/>
            <person name="Pagani I."/>
            <person name="Brambilla E.-M."/>
            <person name="Klenk H.-P."/>
            <person name="Woyke T."/>
        </authorList>
    </citation>
    <scope>NUCLEOTIDE SEQUENCE [LARGE SCALE GENOMIC DNA]</scope>
    <source>
        <strain evidence="2 3">XJ-54</strain>
    </source>
</reference>
<keyword evidence="3" id="KW-1185">Reference proteome</keyword>
<evidence type="ECO:0000313" key="3">
    <source>
        <dbReference type="Proteomes" id="UP000004691"/>
    </source>
</evidence>
<organism evidence="2 3">
    <name type="scientific">Saccharomonospora xinjiangensis XJ-54</name>
    <dbReference type="NCBI Taxonomy" id="882086"/>
    <lineage>
        <taxon>Bacteria</taxon>
        <taxon>Bacillati</taxon>
        <taxon>Actinomycetota</taxon>
        <taxon>Actinomycetes</taxon>
        <taxon>Pseudonocardiales</taxon>
        <taxon>Pseudonocardiaceae</taxon>
        <taxon>Saccharomonospora</taxon>
    </lineage>
</organism>
<protein>
    <submittedName>
        <fullName evidence="2">Uncharacterized protein</fullName>
    </submittedName>
</protein>
<dbReference type="EMBL" id="JH636049">
    <property type="protein sequence ID" value="EID55361.1"/>
    <property type="molecule type" value="Genomic_DNA"/>
</dbReference>
<gene>
    <name evidence="2" type="ORF">SacxiDRAFT_3155</name>
</gene>
<feature type="region of interest" description="Disordered" evidence="1">
    <location>
        <begin position="1"/>
        <end position="32"/>
    </location>
</feature>
<name>I0V5F8_9PSEU</name>
<proteinExistence type="predicted"/>
<dbReference type="AlphaFoldDB" id="I0V5F8"/>
<dbReference type="HOGENOM" id="CLU_3391202_0_0_11"/>
<evidence type="ECO:0000256" key="1">
    <source>
        <dbReference type="SAM" id="MobiDB-lite"/>
    </source>
</evidence>
<dbReference type="Proteomes" id="UP000004691">
    <property type="component" value="Unassembled WGS sequence"/>
</dbReference>